<reference evidence="3" key="1">
    <citation type="submission" date="2024-06" db="EMBL/GenBank/DDBJ databases">
        <authorList>
            <person name="Ryan C."/>
        </authorList>
    </citation>
    <scope>NUCLEOTIDE SEQUENCE [LARGE SCALE GENOMIC DNA]</scope>
</reference>
<protein>
    <recommendedName>
        <fullName evidence="4">Late embryogenesis abundant protein LEA-2 subgroup domain-containing protein</fullName>
    </recommendedName>
</protein>
<name>A0ABC8YP87_9POAL</name>
<dbReference type="PANTHER" id="PTHR33994">
    <property type="entry name" value="OS04G0515000 PROTEIN"/>
    <property type="match status" value="1"/>
</dbReference>
<proteinExistence type="predicted"/>
<keyword evidence="3" id="KW-1185">Reference proteome</keyword>
<accession>A0ABC8YP87</accession>
<keyword evidence="1" id="KW-1133">Transmembrane helix</keyword>
<feature type="transmembrane region" description="Helical" evidence="1">
    <location>
        <begin position="25"/>
        <end position="45"/>
    </location>
</feature>
<evidence type="ECO:0000256" key="1">
    <source>
        <dbReference type="SAM" id="Phobius"/>
    </source>
</evidence>
<dbReference type="AlphaFoldDB" id="A0ABC8YP87"/>
<evidence type="ECO:0000313" key="3">
    <source>
        <dbReference type="Proteomes" id="UP001497457"/>
    </source>
</evidence>
<dbReference type="EMBL" id="OZ075127">
    <property type="protein sequence ID" value="CAL4947223.1"/>
    <property type="molecule type" value="Genomic_DNA"/>
</dbReference>
<organism evidence="2 3">
    <name type="scientific">Urochloa decumbens</name>
    <dbReference type="NCBI Taxonomy" id="240449"/>
    <lineage>
        <taxon>Eukaryota</taxon>
        <taxon>Viridiplantae</taxon>
        <taxon>Streptophyta</taxon>
        <taxon>Embryophyta</taxon>
        <taxon>Tracheophyta</taxon>
        <taxon>Spermatophyta</taxon>
        <taxon>Magnoliopsida</taxon>
        <taxon>Liliopsida</taxon>
        <taxon>Poales</taxon>
        <taxon>Poaceae</taxon>
        <taxon>PACMAD clade</taxon>
        <taxon>Panicoideae</taxon>
        <taxon>Panicodae</taxon>
        <taxon>Paniceae</taxon>
        <taxon>Melinidinae</taxon>
        <taxon>Urochloa</taxon>
    </lineage>
</organism>
<reference evidence="2 3" key="2">
    <citation type="submission" date="2024-10" db="EMBL/GenBank/DDBJ databases">
        <authorList>
            <person name="Ryan C."/>
        </authorList>
    </citation>
    <scope>NUCLEOTIDE SEQUENCE [LARGE SCALE GENOMIC DNA]</scope>
</reference>
<evidence type="ECO:0000313" key="2">
    <source>
        <dbReference type="EMBL" id="CAL4947223.1"/>
    </source>
</evidence>
<keyword evidence="1" id="KW-0472">Membrane</keyword>
<sequence>MAAAGLLEEDEECDCLEKHPWAKRATIAAILIFFVASVFLLFWFVHPDSPPSEYWVKVPSAEGLERSAGAVAAPTFNLTLRVNNKDTSRVVCGRGDRVDVAYDGVPLAHGELPDFCVPPGTVGSVPVVASGDGLGLPDELYERMEGQRRRDERVSLAVHVRMHEITGSRGWPLLLSCTAVLRGQPEGPFLCEVFGPPHDEFFMPGV</sequence>
<keyword evidence="1" id="KW-0812">Transmembrane</keyword>
<dbReference type="PANTHER" id="PTHR33994:SF11">
    <property type="entry name" value="OS01G0771600 PROTEIN"/>
    <property type="match status" value="1"/>
</dbReference>
<gene>
    <name evidence="2" type="ORF">URODEC1_LOCUS36612</name>
</gene>
<evidence type="ECO:0008006" key="4">
    <source>
        <dbReference type="Google" id="ProtNLM"/>
    </source>
</evidence>
<dbReference type="Proteomes" id="UP001497457">
    <property type="component" value="Chromosome 17b"/>
</dbReference>